<dbReference type="AlphaFoldDB" id="A0A3B0PJJ5"/>
<feature type="non-terminal residue" evidence="1">
    <location>
        <position position="125"/>
    </location>
</feature>
<reference evidence="2" key="1">
    <citation type="submission" date="2018-06" db="EMBL/GenBank/DDBJ databases">
        <authorList>
            <consortium name="Pathogen Informatics"/>
        </authorList>
    </citation>
    <scope>NUCLEOTIDE SEQUENCE [LARGE SCALE GENOMIC DNA]</scope>
    <source>
        <strain evidence="2">NCTC10135</strain>
    </source>
</reference>
<proteinExistence type="predicted"/>
<sequence length="125" mass="14527">MNASNPKYQTLMANLLNIDTLDSSLFSSIDNEKYFDVLKSFGEETFDKIYKNFHFDCILTEVLNKDIAKKVHEAKNKTEVIAIFKSYNKIIDESVFKLLSSNFEKAKNIIVAKQETEFQKSIVKW</sequence>
<evidence type="ECO:0000313" key="2">
    <source>
        <dbReference type="Proteomes" id="UP000259864"/>
    </source>
</evidence>
<name>A0A3B0PJJ5_9BACT</name>
<organism evidence="1 2">
    <name type="scientific">Metamycoplasma alkalescens</name>
    <dbReference type="NCBI Taxonomy" id="45363"/>
    <lineage>
        <taxon>Bacteria</taxon>
        <taxon>Bacillati</taxon>
        <taxon>Mycoplasmatota</taxon>
        <taxon>Mycoplasmoidales</taxon>
        <taxon>Metamycoplasmataceae</taxon>
        <taxon>Metamycoplasma</taxon>
    </lineage>
</organism>
<dbReference type="KEGG" id="mala:NCTC10135_00792"/>
<dbReference type="Proteomes" id="UP000259864">
    <property type="component" value="Chromosome 1"/>
</dbReference>
<accession>A0A3B0PJJ5</accession>
<gene>
    <name evidence="1" type="ORF">NCTC10135_00792</name>
</gene>
<protein>
    <submittedName>
        <fullName evidence="1">Uncharacterized protein</fullName>
    </submittedName>
</protein>
<evidence type="ECO:0000313" key="1">
    <source>
        <dbReference type="EMBL" id="SYV90271.1"/>
    </source>
</evidence>
<dbReference type="EMBL" id="LS991949">
    <property type="protein sequence ID" value="SYV90271.1"/>
    <property type="molecule type" value="Genomic_DNA"/>
</dbReference>